<dbReference type="PANTHER" id="PTHR13604:SF0">
    <property type="entry name" value="ABASIC SITE PROCESSING PROTEIN HMCES"/>
    <property type="match status" value="1"/>
</dbReference>
<dbReference type="Pfam" id="PF02586">
    <property type="entry name" value="SRAP"/>
    <property type="match status" value="1"/>
</dbReference>
<evidence type="ECO:0000313" key="10">
    <source>
        <dbReference type="Proteomes" id="UP000289857"/>
    </source>
</evidence>
<evidence type="ECO:0000256" key="8">
    <source>
        <dbReference type="RuleBase" id="RU364100"/>
    </source>
</evidence>
<evidence type="ECO:0000256" key="5">
    <source>
        <dbReference type="ARBA" id="ARBA00023124"/>
    </source>
</evidence>
<dbReference type="Proteomes" id="UP000289857">
    <property type="component" value="Unassembled WGS sequence"/>
</dbReference>
<keyword evidence="2 8" id="KW-0645">Protease</keyword>
<protein>
    <recommendedName>
        <fullName evidence="8">Abasic site processing protein</fullName>
        <ecNumber evidence="8">3.4.-.-</ecNumber>
    </recommendedName>
</protein>
<evidence type="ECO:0000313" key="9">
    <source>
        <dbReference type="EMBL" id="RXR21678.1"/>
    </source>
</evidence>
<dbReference type="GO" id="GO:0003697">
    <property type="term" value="F:single-stranded DNA binding"/>
    <property type="evidence" value="ECO:0007669"/>
    <property type="project" value="InterPro"/>
</dbReference>
<dbReference type="RefSeq" id="WP_129462138.1">
    <property type="nucleotide sequence ID" value="NZ_SBKN01000007.1"/>
</dbReference>
<dbReference type="OrthoDB" id="9782620at2"/>
<dbReference type="GO" id="GO:0016829">
    <property type="term" value="F:lyase activity"/>
    <property type="evidence" value="ECO:0007669"/>
    <property type="project" value="UniProtKB-KW"/>
</dbReference>
<dbReference type="GO" id="GO:0008233">
    <property type="term" value="F:peptidase activity"/>
    <property type="evidence" value="ECO:0007669"/>
    <property type="project" value="UniProtKB-KW"/>
</dbReference>
<dbReference type="PANTHER" id="PTHR13604">
    <property type="entry name" value="DC12-RELATED"/>
    <property type="match status" value="1"/>
</dbReference>
<keyword evidence="7" id="KW-0456">Lyase</keyword>
<evidence type="ECO:0000256" key="6">
    <source>
        <dbReference type="ARBA" id="ARBA00023125"/>
    </source>
</evidence>
<dbReference type="InterPro" id="IPR003738">
    <property type="entry name" value="SRAP"/>
</dbReference>
<evidence type="ECO:0000256" key="1">
    <source>
        <dbReference type="ARBA" id="ARBA00008136"/>
    </source>
</evidence>
<comment type="caution">
    <text evidence="9">The sequence shown here is derived from an EMBL/GenBank/DDBJ whole genome shotgun (WGS) entry which is preliminary data.</text>
</comment>
<dbReference type="EC" id="3.4.-.-" evidence="8"/>
<evidence type="ECO:0000256" key="7">
    <source>
        <dbReference type="ARBA" id="ARBA00023239"/>
    </source>
</evidence>
<dbReference type="EMBL" id="SBKN01000007">
    <property type="protein sequence ID" value="RXR21678.1"/>
    <property type="molecule type" value="Genomic_DNA"/>
</dbReference>
<keyword evidence="5" id="KW-0190">Covalent protein-DNA linkage</keyword>
<keyword evidence="4 8" id="KW-0378">Hydrolase</keyword>
<sequence>MCFYMQMKDPKVKLEDRFKAKVAPQMELPQSDIFNGFEHPTIGLITDQAPDTIQCDFSWGLLPHWAKDTQFRKNTLNARIETLTEKPSFREVIQNRCIIPANAFYDWHWLDEKGKNKQRYIIYGPDELFAFAGLYSYWTHPETGSQMGTYTVLTTTANATMSFIHNSKKRMPIILKKEDEQRWLHHELDPSQLAFPYEVPLLAFPG</sequence>
<keyword evidence="3" id="KW-0227">DNA damage</keyword>
<evidence type="ECO:0000256" key="3">
    <source>
        <dbReference type="ARBA" id="ARBA00022763"/>
    </source>
</evidence>
<dbReference type="GO" id="GO:0106300">
    <property type="term" value="P:protein-DNA covalent cross-linking repair"/>
    <property type="evidence" value="ECO:0007669"/>
    <property type="project" value="InterPro"/>
</dbReference>
<dbReference type="Gene3D" id="3.90.1680.10">
    <property type="entry name" value="SOS response associated peptidase-like"/>
    <property type="match status" value="1"/>
</dbReference>
<name>A0A4Q1KAG5_9FLAO</name>
<gene>
    <name evidence="9" type="ORF">EQG61_11750</name>
</gene>
<organism evidence="9 10">
    <name type="scientific">Flavobacterium stagni</name>
    <dbReference type="NCBI Taxonomy" id="2506421"/>
    <lineage>
        <taxon>Bacteria</taxon>
        <taxon>Pseudomonadati</taxon>
        <taxon>Bacteroidota</taxon>
        <taxon>Flavobacteriia</taxon>
        <taxon>Flavobacteriales</taxon>
        <taxon>Flavobacteriaceae</taxon>
        <taxon>Flavobacterium</taxon>
    </lineage>
</organism>
<keyword evidence="10" id="KW-1185">Reference proteome</keyword>
<evidence type="ECO:0000256" key="2">
    <source>
        <dbReference type="ARBA" id="ARBA00022670"/>
    </source>
</evidence>
<dbReference type="AlphaFoldDB" id="A0A4Q1KAG5"/>
<proteinExistence type="inferred from homology"/>
<comment type="similarity">
    <text evidence="1 8">Belongs to the SOS response-associated peptidase family.</text>
</comment>
<evidence type="ECO:0000256" key="4">
    <source>
        <dbReference type="ARBA" id="ARBA00022801"/>
    </source>
</evidence>
<dbReference type="SUPFAM" id="SSF143081">
    <property type="entry name" value="BB1717-like"/>
    <property type="match status" value="1"/>
</dbReference>
<reference evidence="10" key="1">
    <citation type="submission" date="2019-01" db="EMBL/GenBank/DDBJ databases">
        <title>Cytophagaceae bacterium strain CAR-16.</title>
        <authorList>
            <person name="Chen W.-M."/>
        </authorList>
    </citation>
    <scope>NUCLEOTIDE SEQUENCE [LARGE SCALE GENOMIC DNA]</scope>
    <source>
        <strain evidence="10">WWJ-16</strain>
    </source>
</reference>
<accession>A0A4Q1KAG5</accession>
<keyword evidence="6" id="KW-0238">DNA-binding</keyword>
<dbReference type="InterPro" id="IPR036590">
    <property type="entry name" value="SRAP-like"/>
</dbReference>
<dbReference type="GO" id="GO:0006508">
    <property type="term" value="P:proteolysis"/>
    <property type="evidence" value="ECO:0007669"/>
    <property type="project" value="UniProtKB-KW"/>
</dbReference>